<dbReference type="Proteomes" id="UP000473681">
    <property type="component" value="Unassembled WGS sequence"/>
</dbReference>
<name>A0A0L9Y910_CLOBO</name>
<dbReference type="PANTHER" id="PTHR37309:SF1">
    <property type="entry name" value="SLR0284 PROTEIN"/>
    <property type="match status" value="1"/>
</dbReference>
<dbReference type="PANTHER" id="PTHR37309">
    <property type="entry name" value="SLR0284 PROTEIN"/>
    <property type="match status" value="1"/>
</dbReference>
<reference evidence="4 5" key="1">
    <citation type="submission" date="2019-04" db="EMBL/GenBank/DDBJ databases">
        <title>Genome sequencing of Clostridium botulinum Groups I-IV and Clostridium butyricum.</title>
        <authorList>
            <person name="Brunt J."/>
            <person name="Van Vliet A.H.M."/>
            <person name="Stringer S.C."/>
            <person name="Carter A.T."/>
            <person name="Peck M.W."/>
        </authorList>
    </citation>
    <scope>NUCLEOTIDE SEQUENCE [LARGE SCALE GENOMIC DNA]</scope>
    <source>
        <strain evidence="2 5">1605</strain>
        <strain evidence="3 4">CB-K-33E</strain>
    </source>
</reference>
<dbReference type="EMBL" id="SWOV01000011">
    <property type="protein sequence ID" value="NFF87436.1"/>
    <property type="molecule type" value="Genomic_DNA"/>
</dbReference>
<evidence type="ECO:0000313" key="2">
    <source>
        <dbReference type="EMBL" id="NFF87436.1"/>
    </source>
</evidence>
<organism evidence="2 5">
    <name type="scientific">Clostridium botulinum</name>
    <dbReference type="NCBI Taxonomy" id="1491"/>
    <lineage>
        <taxon>Bacteria</taxon>
        <taxon>Bacillati</taxon>
        <taxon>Bacillota</taxon>
        <taxon>Clostridia</taxon>
        <taxon>Eubacteriales</taxon>
        <taxon>Clostridiaceae</taxon>
        <taxon>Clostridium</taxon>
    </lineage>
</organism>
<feature type="transmembrane region" description="Helical" evidence="1">
    <location>
        <begin position="44"/>
        <end position="62"/>
    </location>
</feature>
<comment type="caution">
    <text evidence="2">The sequence shown here is derived from an EMBL/GenBank/DDBJ whole genome shotgun (WGS) entry which is preliminary data.</text>
</comment>
<feature type="transmembrane region" description="Helical" evidence="1">
    <location>
        <begin position="20"/>
        <end position="38"/>
    </location>
</feature>
<protein>
    <submittedName>
        <fullName evidence="2">Phage holin family protein</fullName>
    </submittedName>
</protein>
<dbReference type="EMBL" id="SWVK01000006">
    <property type="protein sequence ID" value="NFN34736.1"/>
    <property type="molecule type" value="Genomic_DNA"/>
</dbReference>
<feature type="transmembrane region" description="Helical" evidence="1">
    <location>
        <begin position="99"/>
        <end position="118"/>
    </location>
</feature>
<evidence type="ECO:0000313" key="5">
    <source>
        <dbReference type="Proteomes" id="UP000476820"/>
    </source>
</evidence>
<evidence type="ECO:0000313" key="3">
    <source>
        <dbReference type="EMBL" id="NFN34736.1"/>
    </source>
</evidence>
<dbReference type="AlphaFoldDB" id="A0A0L9Y910"/>
<keyword evidence="1" id="KW-0812">Transmembrane</keyword>
<dbReference type="InterPro" id="IPR007165">
    <property type="entry name" value="Phage_holin_4_2"/>
</dbReference>
<gene>
    <name evidence="2" type="ORF">FC774_06055</name>
    <name evidence="3" type="ORF">FDB51_06210</name>
</gene>
<dbReference type="Pfam" id="PF04020">
    <property type="entry name" value="Phage_holin_4_2"/>
    <property type="match status" value="1"/>
</dbReference>
<keyword evidence="1" id="KW-0472">Membrane</keyword>
<proteinExistence type="predicted"/>
<dbReference type="Proteomes" id="UP000476820">
    <property type="component" value="Unassembled WGS sequence"/>
</dbReference>
<evidence type="ECO:0000313" key="4">
    <source>
        <dbReference type="Proteomes" id="UP000473681"/>
    </source>
</evidence>
<dbReference type="OrthoDB" id="1701386at2"/>
<evidence type="ECO:0000256" key="1">
    <source>
        <dbReference type="SAM" id="Phobius"/>
    </source>
</evidence>
<sequence length="123" mass="13240">MEYKEHEEKSLNGSGFLGWIRRLIAVAIILGITSFFTPGFTIKGLWSFLIAAVIITASDYVVEKFMGIDASPIGKGVKGFIIAALIIYLAQFLVPNMNVSIIGALLAAIVIGILDAILPGRIM</sequence>
<feature type="transmembrane region" description="Helical" evidence="1">
    <location>
        <begin position="74"/>
        <end position="93"/>
    </location>
</feature>
<accession>A0A0L9Y910</accession>
<keyword evidence="1" id="KW-1133">Transmembrane helix</keyword>
<dbReference type="RefSeq" id="WP_053342192.1">
    <property type="nucleotide sequence ID" value="NZ_JACBBZ010000002.1"/>
</dbReference>